<keyword evidence="1" id="KW-0472">Membrane</keyword>
<feature type="transmembrane region" description="Helical" evidence="1">
    <location>
        <begin position="130"/>
        <end position="156"/>
    </location>
</feature>
<proteinExistence type="predicted"/>
<dbReference type="Proteomes" id="UP001597519">
    <property type="component" value="Unassembled WGS sequence"/>
</dbReference>
<accession>A0ABW5WT39</accession>
<protein>
    <submittedName>
        <fullName evidence="2">DUF2975 domain-containing protein</fullName>
    </submittedName>
</protein>
<evidence type="ECO:0000256" key="1">
    <source>
        <dbReference type="SAM" id="Phobius"/>
    </source>
</evidence>
<gene>
    <name evidence="2" type="ORF">ACFSX4_01630</name>
</gene>
<dbReference type="Pfam" id="PF11188">
    <property type="entry name" value="DUF2975"/>
    <property type="match status" value="1"/>
</dbReference>
<feature type="transmembrane region" description="Helical" evidence="1">
    <location>
        <begin position="88"/>
        <end position="109"/>
    </location>
</feature>
<keyword evidence="1" id="KW-0812">Transmembrane</keyword>
<name>A0ABW5WT39_9STAP</name>
<keyword evidence="3" id="KW-1185">Reference proteome</keyword>
<evidence type="ECO:0000313" key="2">
    <source>
        <dbReference type="EMBL" id="MFD2829148.1"/>
    </source>
</evidence>
<comment type="caution">
    <text evidence="2">The sequence shown here is derived from an EMBL/GenBank/DDBJ whole genome shotgun (WGS) entry which is preliminary data.</text>
</comment>
<organism evidence="2 3">
    <name type="scientific">Corticicoccus populi</name>
    <dbReference type="NCBI Taxonomy" id="1812821"/>
    <lineage>
        <taxon>Bacteria</taxon>
        <taxon>Bacillati</taxon>
        <taxon>Bacillota</taxon>
        <taxon>Bacilli</taxon>
        <taxon>Bacillales</taxon>
        <taxon>Staphylococcaceae</taxon>
        <taxon>Corticicoccus</taxon>
    </lineage>
</organism>
<reference evidence="3" key="1">
    <citation type="journal article" date="2019" name="Int. J. Syst. Evol. Microbiol.">
        <title>The Global Catalogue of Microorganisms (GCM) 10K type strain sequencing project: providing services to taxonomists for standard genome sequencing and annotation.</title>
        <authorList>
            <consortium name="The Broad Institute Genomics Platform"/>
            <consortium name="The Broad Institute Genome Sequencing Center for Infectious Disease"/>
            <person name="Wu L."/>
            <person name="Ma J."/>
        </authorList>
    </citation>
    <scope>NUCLEOTIDE SEQUENCE [LARGE SCALE GENOMIC DNA]</scope>
    <source>
        <strain evidence="3">KCTC 33575</strain>
    </source>
</reference>
<dbReference type="RefSeq" id="WP_377770890.1">
    <property type="nucleotide sequence ID" value="NZ_JBHUOQ010000001.1"/>
</dbReference>
<dbReference type="InterPro" id="IPR021354">
    <property type="entry name" value="DUF2975"/>
</dbReference>
<keyword evidence="1" id="KW-1133">Transmembrane helix</keyword>
<dbReference type="EMBL" id="JBHUOQ010000001">
    <property type="protein sequence ID" value="MFD2829148.1"/>
    <property type="molecule type" value="Genomic_DNA"/>
</dbReference>
<feature type="transmembrane region" description="Helical" evidence="1">
    <location>
        <begin position="176"/>
        <end position="196"/>
    </location>
</feature>
<evidence type="ECO:0000313" key="3">
    <source>
        <dbReference type="Proteomes" id="UP001597519"/>
    </source>
</evidence>
<sequence length="213" mass="23997">MTDNIVVHKRFKTFISVLYVISYIFLGIFAFMTLCVVGGSIAIPFLPLDQISNWLQTAPIETTYQGTGLSVQITDELIETVSITRSSLFLLAGSTLLVALNFTAITYFVNRWLKNMKSADIFTEQNSKMIEYVAYAFVTLAFIQGLVGLAFQHFIYESLVVTNAVEEIYSFIQGGGYDYSFSLVTLFSGVFIWIIAKVFKYGAFLQDEYDQTV</sequence>
<feature type="transmembrane region" description="Helical" evidence="1">
    <location>
        <begin position="20"/>
        <end position="46"/>
    </location>
</feature>